<proteinExistence type="predicted"/>
<organism evidence="3 4">
    <name type="scientific">Teretinema zuelzerae</name>
    <dbReference type="NCBI Taxonomy" id="156"/>
    <lineage>
        <taxon>Bacteria</taxon>
        <taxon>Pseudomonadati</taxon>
        <taxon>Spirochaetota</taxon>
        <taxon>Spirochaetia</taxon>
        <taxon>Spirochaetales</taxon>
        <taxon>Treponemataceae</taxon>
        <taxon>Teretinema</taxon>
    </lineage>
</organism>
<comment type="caution">
    <text evidence="3">The sequence shown here is derived from an EMBL/GenBank/DDBJ whole genome shotgun (WGS) entry which is preliminary data.</text>
</comment>
<feature type="domain" description="DUF3322" evidence="2">
    <location>
        <begin position="6"/>
        <end position="200"/>
    </location>
</feature>
<feature type="domain" description="Wadjet protein JetD C-terminal" evidence="1">
    <location>
        <begin position="230"/>
        <end position="412"/>
    </location>
</feature>
<dbReference type="Pfam" id="PF11795">
    <property type="entry name" value="DUF3322"/>
    <property type="match status" value="1"/>
</dbReference>
<dbReference type="EMBL" id="JAINWA010000001">
    <property type="protein sequence ID" value="MCD1653371.1"/>
    <property type="molecule type" value="Genomic_DNA"/>
</dbReference>
<dbReference type="InterPro" id="IPR024537">
    <property type="entry name" value="DUF3322"/>
</dbReference>
<protein>
    <recommendedName>
        <fullName evidence="5">Wadjet protein JetD C-terminal domain-containing protein</fullName>
    </recommendedName>
</protein>
<reference evidence="3" key="1">
    <citation type="submission" date="2021-08" db="EMBL/GenBank/DDBJ databases">
        <title>Comparative analyses of Brucepasteria parasyntrophica and Teretinema zuelzerae.</title>
        <authorList>
            <person name="Song Y."/>
            <person name="Brune A."/>
        </authorList>
    </citation>
    <scope>NUCLEOTIDE SEQUENCE</scope>
    <source>
        <strain evidence="3">DSM 1903</strain>
    </source>
</reference>
<sequence>MNLSFPDDLKAKLLDAWRKGKYFTVPEPVSENSCPDYAASEPPNLRFPLKGPTASESLKGFDTVRRWTEAWALHADKEARSGLTLVWKEWDHRQLGKNRIPEAVIFFQLDDLALYLGKRKELDLWRAVCALALVRYPALEPWVRKRPLTLLENAPILEMLLNLTDWYLANRKSGLYLRQVPVPGVDTKFIERNRGLLKQWWNLLDPEALVSVSGDGQPASPALSFEDRFGFRAKPELIRFRILDPLSTFTPYTDLSVPADEFASVTLPQSRILIIENDITALSLPSLPDTAVIFGRGYGFTSLAKSRWLADKNIWYWGDLDTNGFAILDQLRSAFPSARSFLMDRKTLLANRDKWVTEPAPARRSLTRLTVDENLLYRDLLENRLVPLDSYPLNGIPRLEQELIPWQTVLAALEKIILIDLV</sequence>
<dbReference type="AlphaFoldDB" id="A0AAE3EFI1"/>
<dbReference type="RefSeq" id="WP_230752309.1">
    <property type="nucleotide sequence ID" value="NZ_JAINWA010000001.1"/>
</dbReference>
<evidence type="ECO:0000259" key="1">
    <source>
        <dbReference type="Pfam" id="PF09983"/>
    </source>
</evidence>
<dbReference type="PIRSF" id="PIRSF028408">
    <property type="entry name" value="UCP028408"/>
    <property type="match status" value="1"/>
</dbReference>
<gene>
    <name evidence="3" type="ORF">K7J14_01495</name>
</gene>
<dbReference type="InterPro" id="IPR024534">
    <property type="entry name" value="JetD_C"/>
</dbReference>
<evidence type="ECO:0000313" key="3">
    <source>
        <dbReference type="EMBL" id="MCD1653371.1"/>
    </source>
</evidence>
<evidence type="ECO:0000259" key="2">
    <source>
        <dbReference type="Pfam" id="PF11795"/>
    </source>
</evidence>
<dbReference type="InterPro" id="IPR014544">
    <property type="entry name" value="UCP028408"/>
</dbReference>
<name>A0AAE3EFI1_9SPIR</name>
<evidence type="ECO:0008006" key="5">
    <source>
        <dbReference type="Google" id="ProtNLM"/>
    </source>
</evidence>
<accession>A0AAE3EFI1</accession>
<evidence type="ECO:0000313" key="4">
    <source>
        <dbReference type="Proteomes" id="UP001198163"/>
    </source>
</evidence>
<keyword evidence="4" id="KW-1185">Reference proteome</keyword>
<dbReference type="Pfam" id="PF09983">
    <property type="entry name" value="JetD_C"/>
    <property type="match status" value="1"/>
</dbReference>
<dbReference type="Proteomes" id="UP001198163">
    <property type="component" value="Unassembled WGS sequence"/>
</dbReference>